<keyword evidence="2 14" id="KW-0963">Cytoplasm</keyword>
<dbReference type="PANTHER" id="PTHR10953">
    <property type="entry name" value="UBIQUITIN-ACTIVATING ENZYME E1"/>
    <property type="match status" value="1"/>
</dbReference>
<dbReference type="GO" id="GO:0007114">
    <property type="term" value="P:cell budding"/>
    <property type="evidence" value="ECO:0007669"/>
    <property type="project" value="EnsemblFungi"/>
</dbReference>
<reference evidence="17 18" key="1">
    <citation type="journal article" date="2016" name="Genome Biol. Evol.">
        <title>Divergent and convergent evolution of fungal pathogenicity.</title>
        <authorList>
            <person name="Shang Y."/>
            <person name="Xiao G."/>
            <person name="Zheng P."/>
            <person name="Cen K."/>
            <person name="Zhan S."/>
            <person name="Wang C."/>
        </authorList>
    </citation>
    <scope>NUCLEOTIDE SEQUENCE [LARGE SCALE GENOMIC DNA]</scope>
    <source>
        <strain evidence="17 18">ARSEF 7405</strain>
    </source>
</reference>
<dbReference type="PROSITE" id="PS50206">
    <property type="entry name" value="RHODANESE_3"/>
    <property type="match status" value="1"/>
</dbReference>
<evidence type="ECO:0000256" key="11">
    <source>
        <dbReference type="ARBA" id="ARBA00023150"/>
    </source>
</evidence>
<feature type="active site" description="Cysteine persulfide intermediate; for sulfurtransferase activity" evidence="14">
    <location>
        <position position="457"/>
    </location>
</feature>
<evidence type="ECO:0000256" key="13">
    <source>
        <dbReference type="ARBA" id="ARBA00043893"/>
    </source>
</evidence>
<evidence type="ECO:0000256" key="4">
    <source>
        <dbReference type="ARBA" id="ARBA00022694"/>
    </source>
</evidence>
<keyword evidence="11 14" id="KW-0501">Molybdenum cofactor biosynthesis</keyword>
<evidence type="ECO:0000256" key="15">
    <source>
        <dbReference type="SAM" id="MobiDB-lite"/>
    </source>
</evidence>
<feature type="binding site" evidence="14">
    <location>
        <begin position="135"/>
        <end position="139"/>
    </location>
    <ligand>
        <name>ATP</name>
        <dbReference type="ChEBI" id="CHEBI:30616"/>
    </ligand>
</feature>
<keyword evidence="10 14" id="KW-0067">ATP-binding</keyword>
<dbReference type="InterPro" id="IPR036873">
    <property type="entry name" value="Rhodanese-like_dom_sf"/>
</dbReference>
<evidence type="ECO:0000256" key="9">
    <source>
        <dbReference type="ARBA" id="ARBA00022833"/>
    </source>
</evidence>
<dbReference type="OrthoDB" id="10261062at2759"/>
<dbReference type="InterPro" id="IPR035985">
    <property type="entry name" value="Ubiquitin-activating_enz"/>
</dbReference>
<dbReference type="EC" id="2.8.1.11" evidence="14"/>
<dbReference type="GO" id="GO:0001403">
    <property type="term" value="P:invasive growth in response to glucose limitation"/>
    <property type="evidence" value="ECO:0007669"/>
    <property type="project" value="EnsemblFungi"/>
</dbReference>
<evidence type="ECO:0000313" key="17">
    <source>
        <dbReference type="EMBL" id="KZZ87218.1"/>
    </source>
</evidence>
<protein>
    <recommendedName>
        <fullName evidence="14">Adenylyltransferase and sulfurtransferase uba4</fullName>
    </recommendedName>
    <alternativeName>
        <fullName evidence="14">Common component for nitrate reductase and xanthine dehydrogenase protein F</fullName>
    </alternativeName>
    <alternativeName>
        <fullName evidence="14">Ubiquitin-like protein activator 4</fullName>
    </alternativeName>
    <domain>
        <recommendedName>
            <fullName evidence="14">Molybdopterin-synthase adenylyltransferase</fullName>
            <ecNumber evidence="14">2.7.7.80</ecNumber>
        </recommendedName>
        <alternativeName>
            <fullName evidence="14">Adenylyltransferase uba4</fullName>
        </alternativeName>
        <alternativeName>
            <fullName evidence="14">Sulfur carrier protein MOCS2A adenylyltransferase</fullName>
        </alternativeName>
    </domain>
    <domain>
        <recommendedName>
            <fullName evidence="14">Molybdopterin-synthase sulfurtransferase</fullName>
            <ecNumber evidence="14">2.8.1.11</ecNumber>
        </recommendedName>
        <alternativeName>
            <fullName evidence="14">Sulfurtransferase uba4</fullName>
        </alternativeName>
        <alternativeName>
            <fullName evidence="14">Sulfur carrier protein MOCS2A sulfurtransferase</fullName>
        </alternativeName>
    </domain>
</protein>
<dbReference type="Pfam" id="PF00581">
    <property type="entry name" value="Rhodanese"/>
    <property type="match status" value="1"/>
</dbReference>
<dbReference type="GO" id="GO:0032447">
    <property type="term" value="P:protein urmylation"/>
    <property type="evidence" value="ECO:0007669"/>
    <property type="project" value="EnsemblFungi"/>
</dbReference>
<evidence type="ECO:0000256" key="1">
    <source>
        <dbReference type="ARBA" id="ARBA00004514"/>
    </source>
</evidence>
<comment type="caution">
    <text evidence="17">The sequence shown here is derived from an EMBL/GenBank/DDBJ whole genome shotgun (WGS) entry which is preliminary data.</text>
</comment>
<evidence type="ECO:0000259" key="16">
    <source>
        <dbReference type="PROSITE" id="PS50206"/>
    </source>
</evidence>
<feature type="domain" description="Rhodanese" evidence="16">
    <location>
        <begin position="392"/>
        <end position="502"/>
    </location>
</feature>
<proteinExistence type="inferred from homology"/>
<feature type="binding site" evidence="14">
    <location>
        <begin position="198"/>
        <end position="199"/>
    </location>
    <ligand>
        <name>ATP</name>
        <dbReference type="ChEBI" id="CHEBI:30616"/>
    </ligand>
</feature>
<gene>
    <name evidence="14" type="primary">uba4</name>
    <name evidence="14" type="synonym">cnxF</name>
    <name evidence="17" type="ORF">AAP_05857</name>
</gene>
<dbReference type="GO" id="GO:0005829">
    <property type="term" value="C:cytosol"/>
    <property type="evidence" value="ECO:0007669"/>
    <property type="project" value="UniProtKB-SubCell"/>
</dbReference>
<feature type="binding site" evidence="14">
    <location>
        <position position="107"/>
    </location>
    <ligand>
        <name>ATP</name>
        <dbReference type="ChEBI" id="CHEBI:30616"/>
    </ligand>
</feature>
<dbReference type="PANTHER" id="PTHR10953:SF102">
    <property type="entry name" value="ADENYLYLTRANSFERASE AND SULFURTRANSFERASE MOCS3"/>
    <property type="match status" value="1"/>
</dbReference>
<dbReference type="CDD" id="cd00757">
    <property type="entry name" value="ThiF_MoeB_HesA_family"/>
    <property type="match status" value="1"/>
</dbReference>
<dbReference type="InterPro" id="IPR001763">
    <property type="entry name" value="Rhodanese-like_dom"/>
</dbReference>
<feature type="active site" description="Glycyl thioester intermediate; for adenylyltransferase activity" evidence="14">
    <location>
        <position position="270"/>
    </location>
</feature>
<accession>A0A167V968</accession>
<keyword evidence="8" id="KW-0833">Ubl conjugation pathway</keyword>
<dbReference type="GO" id="GO:2000220">
    <property type="term" value="P:regulation of pseudohyphal growth"/>
    <property type="evidence" value="ECO:0007669"/>
    <property type="project" value="EnsemblFungi"/>
</dbReference>
<dbReference type="GO" id="GO:0061605">
    <property type="term" value="F:molybdopterin-synthase adenylyltransferase activity"/>
    <property type="evidence" value="ECO:0007669"/>
    <property type="project" value="UniProtKB-EC"/>
</dbReference>
<feature type="binding site" evidence="14">
    <location>
        <position position="337"/>
    </location>
    <ligand>
        <name>Zn(2+)</name>
        <dbReference type="ChEBI" id="CHEBI:29105"/>
    </ligand>
</feature>
<dbReference type="InterPro" id="IPR000594">
    <property type="entry name" value="ThiF_NAD_FAD-bd"/>
</dbReference>
<dbReference type="FunFam" id="3.40.50.720:FF:000033">
    <property type="entry name" value="Adenylyltransferase and sulfurtransferase MOCS3"/>
    <property type="match status" value="1"/>
</dbReference>
<comment type="pathway">
    <text evidence="14">tRNA modification; 5-methoxycarbonylmethyl-2-thiouridine-tRNA biosynthesis.</text>
</comment>
<comment type="catalytic activity">
    <reaction evidence="14">
        <text>[molybdopterin-synthase sulfur-carrier protein]-C-terminal Gly-Gly-AMP + S-sulfanyl-L-cysteinyl-[cysteine desulfurase] + AH2 = [molybdopterin-synthase sulfur-carrier protein]-C-terminal-Gly-aminoethanethioate + L-cysteinyl-[cysteine desulfurase] + A + AMP + 2 H(+)</text>
        <dbReference type="Rhea" id="RHEA:48612"/>
        <dbReference type="Rhea" id="RHEA-COMP:12157"/>
        <dbReference type="Rhea" id="RHEA-COMP:12158"/>
        <dbReference type="Rhea" id="RHEA-COMP:12159"/>
        <dbReference type="Rhea" id="RHEA-COMP:19907"/>
        <dbReference type="ChEBI" id="CHEBI:13193"/>
        <dbReference type="ChEBI" id="CHEBI:15378"/>
        <dbReference type="ChEBI" id="CHEBI:17499"/>
        <dbReference type="ChEBI" id="CHEBI:29950"/>
        <dbReference type="ChEBI" id="CHEBI:61963"/>
        <dbReference type="ChEBI" id="CHEBI:90618"/>
        <dbReference type="ChEBI" id="CHEBI:232372"/>
        <dbReference type="ChEBI" id="CHEBI:456215"/>
        <dbReference type="EC" id="2.8.1.11"/>
    </reaction>
</comment>
<comment type="function">
    <text evidence="13">Plays a central role in 2-thiolation of mcm(5)S(2)U at tRNA wobble positions of cytosolic tRNA(Lys), tRNA(Glu) and tRNA(Gln). Also essential during biosynthesis of the molybdenum cofactor. Acts by mediating the C-terminal thiocarboxylation of sulfur carriers urm1 and mocs2a. Its N-terminus first activates urm1 and mocs2a as acyl-adenylates (-COAMP), then the persulfide sulfur on the catalytic cysteine is transferred to urm1 and mocs2a to form thiocarboxylation (-COSH) of their C-terminus. The reaction probably involves hydrogen sulfide that is generated from the persulfide intermediate and that acts as a nucleophile towards urm1 and mocs2a. Subsequently, a transient disulfide bond is formed. Does not use thiosulfate as sulfur donor; nfs1 probably acting as a sulfur donor for thiocarboxylation reactions.</text>
</comment>
<dbReference type="GO" id="GO:0034599">
    <property type="term" value="P:cellular response to oxidative stress"/>
    <property type="evidence" value="ECO:0007669"/>
    <property type="project" value="EnsemblFungi"/>
</dbReference>
<comment type="pathway">
    <text evidence="14">Cofactor biosynthesis; molybdopterin biosynthesis.</text>
</comment>
<comment type="catalytic activity">
    <reaction evidence="14">
        <text>[molybdopterin-synthase sulfur-carrier protein]-C-terminal Gly-Gly + ATP + H(+) = [molybdopterin-synthase sulfur-carrier protein]-C-terminal Gly-Gly-AMP + diphosphate</text>
        <dbReference type="Rhea" id="RHEA:43616"/>
        <dbReference type="Rhea" id="RHEA-COMP:12159"/>
        <dbReference type="Rhea" id="RHEA-COMP:12202"/>
        <dbReference type="ChEBI" id="CHEBI:15378"/>
        <dbReference type="ChEBI" id="CHEBI:30616"/>
        <dbReference type="ChEBI" id="CHEBI:33019"/>
        <dbReference type="ChEBI" id="CHEBI:90618"/>
        <dbReference type="ChEBI" id="CHEBI:90778"/>
        <dbReference type="EC" id="2.7.7.80"/>
    </reaction>
</comment>
<organism evidence="17 18">
    <name type="scientific">Ascosphaera apis ARSEF 7405</name>
    <dbReference type="NCBI Taxonomy" id="392613"/>
    <lineage>
        <taxon>Eukaryota</taxon>
        <taxon>Fungi</taxon>
        <taxon>Dikarya</taxon>
        <taxon>Ascomycota</taxon>
        <taxon>Pezizomycotina</taxon>
        <taxon>Eurotiomycetes</taxon>
        <taxon>Eurotiomycetidae</taxon>
        <taxon>Onygenales</taxon>
        <taxon>Ascosphaeraceae</taxon>
        <taxon>Ascosphaera</taxon>
    </lineage>
</organism>
<keyword evidence="12 14" id="KW-0511">Multifunctional enzyme</keyword>
<dbReference type="AlphaFoldDB" id="A0A167V968"/>
<dbReference type="InterPro" id="IPR028885">
    <property type="entry name" value="MOCS3/Uba4"/>
</dbReference>
<dbReference type="EMBL" id="AZGZ01000037">
    <property type="protein sequence ID" value="KZZ87218.1"/>
    <property type="molecule type" value="Genomic_DNA"/>
</dbReference>
<dbReference type="VEuPathDB" id="FungiDB:AAP_05857"/>
<keyword evidence="9 14" id="KW-0862">Zinc</keyword>
<keyword evidence="18" id="KW-1185">Reference proteome</keyword>
<keyword evidence="5" id="KW-0548">Nucleotidyltransferase</keyword>
<feature type="binding site" evidence="14">
    <location>
        <position position="154"/>
    </location>
    <ligand>
        <name>ATP</name>
        <dbReference type="ChEBI" id="CHEBI:30616"/>
    </ligand>
</feature>
<feature type="binding site" evidence="14">
    <location>
        <position position="256"/>
    </location>
    <ligand>
        <name>Zn(2+)</name>
        <dbReference type="ChEBI" id="CHEBI:29105"/>
    </ligand>
</feature>
<name>A0A167V968_9EURO</name>
<dbReference type="GO" id="GO:0042802">
    <property type="term" value="F:identical protein binding"/>
    <property type="evidence" value="ECO:0007669"/>
    <property type="project" value="EnsemblFungi"/>
</dbReference>
<dbReference type="GO" id="GO:0042292">
    <property type="term" value="F:URM1 activating enzyme activity"/>
    <property type="evidence" value="ECO:0007669"/>
    <property type="project" value="EnsemblFungi"/>
</dbReference>
<dbReference type="InterPro" id="IPR045886">
    <property type="entry name" value="ThiF/MoeB/HesA"/>
</dbReference>
<feature type="binding site" evidence="14">
    <location>
        <position position="340"/>
    </location>
    <ligand>
        <name>Zn(2+)</name>
        <dbReference type="ChEBI" id="CHEBI:29105"/>
    </ligand>
</feature>
<dbReference type="GO" id="GO:0004792">
    <property type="term" value="F:thiosulfate-cyanide sulfurtransferase activity"/>
    <property type="evidence" value="ECO:0007669"/>
    <property type="project" value="EnsemblFungi"/>
</dbReference>
<dbReference type="Pfam" id="PF00899">
    <property type="entry name" value="ThiF"/>
    <property type="match status" value="1"/>
</dbReference>
<dbReference type="SMART" id="SM00450">
    <property type="entry name" value="RHOD"/>
    <property type="match status" value="1"/>
</dbReference>
<evidence type="ECO:0000256" key="2">
    <source>
        <dbReference type="ARBA" id="ARBA00022490"/>
    </source>
</evidence>
<evidence type="ECO:0000256" key="12">
    <source>
        <dbReference type="ARBA" id="ARBA00023268"/>
    </source>
</evidence>
<evidence type="ECO:0000313" key="18">
    <source>
        <dbReference type="Proteomes" id="UP000242877"/>
    </source>
</evidence>
<keyword evidence="6 14" id="KW-0479">Metal-binding</keyword>
<dbReference type="GO" id="GO:0046872">
    <property type="term" value="F:metal ion binding"/>
    <property type="evidence" value="ECO:0007669"/>
    <property type="project" value="UniProtKB-KW"/>
</dbReference>
<feature type="binding site" evidence="14">
    <location>
        <position position="128"/>
    </location>
    <ligand>
        <name>ATP</name>
        <dbReference type="ChEBI" id="CHEBI:30616"/>
    </ligand>
</feature>
<dbReference type="HAMAP" id="MF_03049">
    <property type="entry name" value="MOCS3_Uba4"/>
    <property type="match status" value="1"/>
</dbReference>
<dbReference type="GO" id="GO:0006777">
    <property type="term" value="P:Mo-molybdopterin cofactor biosynthetic process"/>
    <property type="evidence" value="ECO:0007669"/>
    <property type="project" value="UniProtKB-UniRule"/>
</dbReference>
<evidence type="ECO:0000256" key="6">
    <source>
        <dbReference type="ARBA" id="ARBA00022723"/>
    </source>
</evidence>
<dbReference type="GO" id="GO:0005524">
    <property type="term" value="F:ATP binding"/>
    <property type="evidence" value="ECO:0007669"/>
    <property type="project" value="UniProtKB-KW"/>
</dbReference>
<dbReference type="GO" id="GO:0061604">
    <property type="term" value="F:molybdopterin-synthase sulfurtransferase activity"/>
    <property type="evidence" value="ECO:0007669"/>
    <property type="project" value="UniProtKB-EC"/>
</dbReference>
<keyword evidence="4 14" id="KW-0819">tRNA processing</keyword>
<evidence type="ECO:0000256" key="8">
    <source>
        <dbReference type="ARBA" id="ARBA00022786"/>
    </source>
</evidence>
<dbReference type="SUPFAM" id="SSF69572">
    <property type="entry name" value="Activating enzymes of the ubiquitin-like proteins"/>
    <property type="match status" value="1"/>
</dbReference>
<feature type="binding site" evidence="14">
    <location>
        <position position="253"/>
    </location>
    <ligand>
        <name>Zn(2+)</name>
        <dbReference type="ChEBI" id="CHEBI:29105"/>
    </ligand>
</feature>
<evidence type="ECO:0000256" key="10">
    <source>
        <dbReference type="ARBA" id="ARBA00022840"/>
    </source>
</evidence>
<sequence length="504" mass="54735">MANSLPTLQQSRTLLQQQIASAESQLRRLKEELKRTEEEIAVASTSTSTSAHPIGDEQDGEPHQKKDLPLLLEEYSRYGRQMILEKIGLPGQLSLKSTRLLIIGCGGLGSPASLYLSAAGIGTLGLLDNDAVDASNLHRQVIHTTAAASSQQHKVDSAIERLRAINPLVTYIPHKIYLTAENALDVFSGYDIVLDCSDNPATRYLVSDTAVICGIPLVSASALGTEGQLMVLNFPPLLPHERVEGDINQGGPCYRCVFPKPPPANTVMKCAEGGVLGPVVGVMGVMQAVEAIKAIITLGKMKKGEEVERFVPTLHLYSAYATPPFRSVKLRRRRVDCAACSAQATITAESLKNGCMDYVLFCGSRGNVGVLRDEERVSAREFKKRYMSVKEAKEKPILIDTRDKTQFGICSLGEDVINIPISRIMALPEAASTETLSSILPADLLDSTNTRPTIVMCRLGNDSQIAVRKLKDMGLDMGGKRYIGDLKGGLGAWKREVDPGFPEY</sequence>
<evidence type="ECO:0000256" key="5">
    <source>
        <dbReference type="ARBA" id="ARBA00022695"/>
    </source>
</evidence>
<dbReference type="Gene3D" id="3.40.50.720">
    <property type="entry name" value="NAD(P)-binding Rossmann-like Domain"/>
    <property type="match status" value="1"/>
</dbReference>
<feature type="region of interest" description="Disordered" evidence="15">
    <location>
        <begin position="37"/>
        <end position="65"/>
    </location>
</feature>
<keyword evidence="3 14" id="KW-0808">Transferase</keyword>
<dbReference type="UniPathway" id="UPA00988"/>
<comment type="cofactor">
    <cofactor evidence="14">
        <name>Zn(2+)</name>
        <dbReference type="ChEBI" id="CHEBI:29105"/>
    </cofactor>
    <text evidence="14">Binds 1 zinc ion per subunit.</text>
</comment>
<keyword evidence="7 14" id="KW-0547">Nucleotide-binding</keyword>
<feature type="compositionally biased region" description="Low complexity" evidence="15">
    <location>
        <begin position="41"/>
        <end position="51"/>
    </location>
</feature>
<comment type="subcellular location">
    <subcellularLocation>
        <location evidence="1">Cytoplasm</location>
        <location evidence="1">Cytosol</location>
    </subcellularLocation>
</comment>
<dbReference type="Proteomes" id="UP000242877">
    <property type="component" value="Unassembled WGS sequence"/>
</dbReference>
<dbReference type="UniPathway" id="UPA00344"/>
<evidence type="ECO:0000256" key="7">
    <source>
        <dbReference type="ARBA" id="ARBA00022741"/>
    </source>
</evidence>
<dbReference type="EC" id="2.7.7.80" evidence="14"/>
<evidence type="ECO:0000256" key="14">
    <source>
        <dbReference type="HAMAP-Rule" id="MF_03049"/>
    </source>
</evidence>
<comment type="similarity">
    <text evidence="14">In the N-terminal section; belongs to the HesA/MoeB/ThiF family. UBA4 subfamily.</text>
</comment>
<evidence type="ECO:0000256" key="3">
    <source>
        <dbReference type="ARBA" id="ARBA00022679"/>
    </source>
</evidence>
<dbReference type="Gene3D" id="3.40.250.10">
    <property type="entry name" value="Rhodanese-like domain"/>
    <property type="match status" value="1"/>
</dbReference>
<comment type="function">
    <text evidence="14">Plays a central role in 2-thiolation of mcm(5)S(2)U at tRNA wobble positions of cytosolic tRNA(Lys), tRNA(Glu) and tRNA(Gln). Also essential during biosynthesis of the molybdenum cofactor. Acts by mediating the C-terminal thiocarboxylation of sulfur carriers urm1 and MOCS2A. Its N-terminus first activates urm1 and MOCS2A as acyl-adenylates (-COAMP), then the persulfide sulfur on the catalytic cysteine is transferred to urm1 and MOCS2A to form thiocarboxylation (-COSH) of their C-terminus. The reaction probably involves hydrogen sulfide that is generated from the persulfide intermediate and that acts as nucleophile towards urm1 and MOCS2A. Subsequently, a transient disulfide bond is formed. Does not use thiosulfate as sulfur donor; nfs1 probably acting as a sulfur donor for thiocarboxylation reactions.</text>
</comment>
<dbReference type="GO" id="GO:0002143">
    <property type="term" value="P:tRNA wobble position uridine thiolation"/>
    <property type="evidence" value="ECO:0007669"/>
    <property type="project" value="EnsemblFungi"/>
</dbReference>